<dbReference type="InterPro" id="IPR001173">
    <property type="entry name" value="Glyco_trans_2-like"/>
</dbReference>
<dbReference type="AlphaFoldDB" id="A0A1F5FZK8"/>
<dbReference type="Pfam" id="PF00535">
    <property type="entry name" value="Glycos_transf_2"/>
    <property type="match status" value="1"/>
</dbReference>
<evidence type="ECO:0000259" key="1">
    <source>
        <dbReference type="Pfam" id="PF00535"/>
    </source>
</evidence>
<dbReference type="SUPFAM" id="SSF53448">
    <property type="entry name" value="Nucleotide-diphospho-sugar transferases"/>
    <property type="match status" value="1"/>
</dbReference>
<gene>
    <name evidence="2" type="ORF">A2618_02590</name>
</gene>
<evidence type="ECO:0000313" key="2">
    <source>
        <dbReference type="EMBL" id="OGD84984.1"/>
    </source>
</evidence>
<proteinExistence type="predicted"/>
<dbReference type="CDD" id="cd00761">
    <property type="entry name" value="Glyco_tranf_GTA_type"/>
    <property type="match status" value="1"/>
</dbReference>
<protein>
    <recommendedName>
        <fullName evidence="1">Glycosyltransferase 2-like domain-containing protein</fullName>
    </recommendedName>
</protein>
<comment type="caution">
    <text evidence="2">The sequence shown here is derived from an EMBL/GenBank/DDBJ whole genome shotgun (WGS) entry which is preliminary data.</text>
</comment>
<dbReference type="Gene3D" id="3.90.550.10">
    <property type="entry name" value="Spore Coat Polysaccharide Biosynthesis Protein SpsA, Chain A"/>
    <property type="match status" value="1"/>
</dbReference>
<dbReference type="Proteomes" id="UP000177921">
    <property type="component" value="Unassembled WGS sequence"/>
</dbReference>
<dbReference type="PANTHER" id="PTHR43630:SF2">
    <property type="entry name" value="GLYCOSYLTRANSFERASE"/>
    <property type="match status" value="1"/>
</dbReference>
<reference evidence="2 3" key="1">
    <citation type="journal article" date="2016" name="Nat. Commun.">
        <title>Thousands of microbial genomes shed light on interconnected biogeochemical processes in an aquifer system.</title>
        <authorList>
            <person name="Anantharaman K."/>
            <person name="Brown C.T."/>
            <person name="Hug L.A."/>
            <person name="Sharon I."/>
            <person name="Castelle C.J."/>
            <person name="Probst A.J."/>
            <person name="Thomas B.C."/>
            <person name="Singh A."/>
            <person name="Wilkins M.J."/>
            <person name="Karaoz U."/>
            <person name="Brodie E.L."/>
            <person name="Williams K.H."/>
            <person name="Hubbard S.S."/>
            <person name="Banfield J.F."/>
        </authorList>
    </citation>
    <scope>NUCLEOTIDE SEQUENCE [LARGE SCALE GENOMIC DNA]</scope>
</reference>
<sequence length="267" mass="30526">MKTGITAHMIVKNEDQWVWYAVQSVLPYVDTFLVIDTGSTDHTLECLQSIHSPKLRITQHQISSPSELTELRNEQIRQTKTPWLWIVDGDEVYPKLTALEIVTATAHANVHGIVVRRHDLLGDIYHRQSESVGSYSILSQTGHLVTRLIHISSFPGLHVERPYPDEAYFDAQNNSIHEHDDSFWYVTEHYLYHAMYLRRSSLGSNLPMFNRSKYKVEKGLSVPGPVPPVFSLPRPSFVPDALTRRSTSYELAAAILTPIKELKRKIL</sequence>
<name>A0A1F5FZK8_9BACT</name>
<organism evidence="2 3">
    <name type="scientific">Candidatus Collierbacteria bacterium RIFOXYD1_FULL_46_26</name>
    <dbReference type="NCBI Taxonomy" id="1817732"/>
    <lineage>
        <taxon>Bacteria</taxon>
        <taxon>Candidatus Collieribacteriota</taxon>
    </lineage>
</organism>
<accession>A0A1F5FZK8</accession>
<dbReference type="InterPro" id="IPR029044">
    <property type="entry name" value="Nucleotide-diphossugar_trans"/>
</dbReference>
<feature type="domain" description="Glycosyltransferase 2-like" evidence="1">
    <location>
        <begin position="8"/>
        <end position="120"/>
    </location>
</feature>
<dbReference type="EMBL" id="MFAR01000019">
    <property type="protein sequence ID" value="OGD84984.1"/>
    <property type="molecule type" value="Genomic_DNA"/>
</dbReference>
<evidence type="ECO:0000313" key="3">
    <source>
        <dbReference type="Proteomes" id="UP000177921"/>
    </source>
</evidence>
<dbReference type="PANTHER" id="PTHR43630">
    <property type="entry name" value="POLY-BETA-1,6-N-ACETYL-D-GLUCOSAMINE SYNTHASE"/>
    <property type="match status" value="1"/>
</dbReference>